<protein>
    <submittedName>
        <fullName evidence="7">tRNA methyltransferase</fullName>
    </submittedName>
</protein>
<dbReference type="Pfam" id="PF14801">
    <property type="entry name" value="TrmI-like_N"/>
    <property type="match status" value="1"/>
</dbReference>
<dbReference type="EMBL" id="LQMQ01000057">
    <property type="protein sequence ID" value="KUO39652.1"/>
    <property type="molecule type" value="Genomic_DNA"/>
</dbReference>
<dbReference type="InterPro" id="IPR014816">
    <property type="entry name" value="tRNA_MeTrfase_Gcd14"/>
</dbReference>
<dbReference type="FunFam" id="3.10.330.20:FF:000003">
    <property type="entry name" value="tRNA (Adenine(58)-N(1))-methyltransferase, mitochondrial isoform X1"/>
    <property type="match status" value="1"/>
</dbReference>
<feature type="domain" description="tRNA (adenine(58)-N(1))-methyltransferase catalytic subunit TRM61 C-terminal" evidence="6">
    <location>
        <begin position="70"/>
        <end position="227"/>
    </location>
</feature>
<evidence type="ECO:0000256" key="2">
    <source>
        <dbReference type="ARBA" id="ARBA00022679"/>
    </source>
</evidence>
<keyword evidence="1 7" id="KW-0489">Methyltransferase</keyword>
<comment type="caution">
    <text evidence="7">The sequence shown here is derived from an EMBL/GenBank/DDBJ whole genome shotgun (WGS) entry which is preliminary data.</text>
</comment>
<proteinExistence type="predicted"/>
<dbReference type="GO" id="GO:0160107">
    <property type="term" value="F:tRNA (adenine(58)-N1)-methyltransferase activity"/>
    <property type="evidence" value="ECO:0007669"/>
    <property type="project" value="InterPro"/>
</dbReference>
<dbReference type="Proteomes" id="UP000074294">
    <property type="component" value="Unassembled WGS sequence"/>
</dbReference>
<dbReference type="PANTHER" id="PTHR12133">
    <property type="entry name" value="TRNA (ADENINE(58)-N(1))-METHYLTRANSFERASE"/>
    <property type="match status" value="1"/>
</dbReference>
<evidence type="ECO:0000256" key="3">
    <source>
        <dbReference type="ARBA" id="ARBA00022691"/>
    </source>
</evidence>
<dbReference type="CDD" id="cd02440">
    <property type="entry name" value="AdoMet_MTases"/>
    <property type="match status" value="1"/>
</dbReference>
<keyword evidence="2 7" id="KW-0808">Transferase</keyword>
<sequence length="251" mass="28114">MIAEGERIVLIDEEGRKYLVQVGERKLHTKLGVVDLAEVIGREPGTRVKSHLGKEFIVFRPSIVDYLQKLRRVPQIMLPKDAGQIAAYTGVGPGSLVVDAGAGSGALAIFLGNLVRPNGWVVSYEVREDFAKIAEENIRMAGLNDIVRVKNKDIYQGIDERELDLITLDLPQPELVLPHAQQALKPGGYLAAFTPCVEHLQRLYREFPKFNFTDIKTIECLVRDIEVSYNCTRPSTRMIAHTGYLTFARRA</sequence>
<evidence type="ECO:0000313" key="8">
    <source>
        <dbReference type="Proteomes" id="UP000074294"/>
    </source>
</evidence>
<evidence type="ECO:0000256" key="4">
    <source>
        <dbReference type="ARBA" id="ARBA00022694"/>
    </source>
</evidence>
<dbReference type="STRING" id="1776334.APZ16_03140"/>
<dbReference type="GO" id="GO:0031515">
    <property type="term" value="C:tRNA (m1A) methyltransferase complex"/>
    <property type="evidence" value="ECO:0007669"/>
    <property type="project" value="InterPro"/>
</dbReference>
<feature type="binding site" evidence="5">
    <location>
        <position position="169"/>
    </location>
    <ligand>
        <name>S-adenosyl-L-methionine</name>
        <dbReference type="ChEBI" id="CHEBI:59789"/>
    </ligand>
</feature>
<accession>A0A147JT49</accession>
<organism evidence="7 8">
    <name type="scientific">Hadarchaeum yellowstonense</name>
    <dbReference type="NCBI Taxonomy" id="1776334"/>
    <lineage>
        <taxon>Archaea</taxon>
        <taxon>Methanobacteriati</taxon>
        <taxon>Candidatus Hadarchaeota</taxon>
        <taxon>Candidatus Hadarchaeia</taxon>
        <taxon>Candidatus Hadarchaeales</taxon>
        <taxon>Candidatus Hadarchaeaceae</taxon>
        <taxon>Candidatus Hadarchaeum</taxon>
    </lineage>
</organism>
<feature type="binding site" evidence="5">
    <location>
        <position position="125"/>
    </location>
    <ligand>
        <name>S-adenosyl-L-methionine</name>
        <dbReference type="ChEBI" id="CHEBI:59789"/>
    </ligand>
</feature>
<dbReference type="Pfam" id="PF08704">
    <property type="entry name" value="GCD14"/>
    <property type="match status" value="1"/>
</dbReference>
<dbReference type="PROSITE" id="PS51620">
    <property type="entry name" value="SAM_TRM61"/>
    <property type="match status" value="1"/>
</dbReference>
<keyword evidence="3 5" id="KW-0949">S-adenosyl-L-methionine</keyword>
<evidence type="ECO:0000313" key="7">
    <source>
        <dbReference type="EMBL" id="KUO39652.1"/>
    </source>
</evidence>
<dbReference type="InterPro" id="IPR049470">
    <property type="entry name" value="TRM61_C"/>
</dbReference>
<keyword evidence="4" id="KW-0819">tRNA processing</keyword>
<dbReference type="Gene3D" id="3.10.330.20">
    <property type="match status" value="1"/>
</dbReference>
<dbReference type="AlphaFoldDB" id="A0A147JT49"/>
<dbReference type="PANTHER" id="PTHR12133:SF1">
    <property type="entry name" value="TRNA (ADENINE(58)-N(1))-METHYLTRANSFERASE, MITOCHONDRIAL"/>
    <property type="match status" value="1"/>
</dbReference>
<feature type="binding site" evidence="5">
    <location>
        <position position="153"/>
    </location>
    <ligand>
        <name>S-adenosyl-L-methionine</name>
        <dbReference type="ChEBI" id="CHEBI:59789"/>
    </ligand>
</feature>
<name>A0A147JT49_HADYE</name>
<dbReference type="SUPFAM" id="SSF53335">
    <property type="entry name" value="S-adenosyl-L-methionine-dependent methyltransferases"/>
    <property type="match status" value="1"/>
</dbReference>
<dbReference type="Gene3D" id="3.40.50.150">
    <property type="entry name" value="Vaccinia Virus protein VP39"/>
    <property type="match status" value="1"/>
</dbReference>
<evidence type="ECO:0000256" key="1">
    <source>
        <dbReference type="ARBA" id="ARBA00022603"/>
    </source>
</evidence>
<dbReference type="InterPro" id="IPR029063">
    <property type="entry name" value="SAM-dependent_MTases_sf"/>
</dbReference>
<dbReference type="GO" id="GO:0030488">
    <property type="term" value="P:tRNA methylation"/>
    <property type="evidence" value="ECO:0007669"/>
    <property type="project" value="InterPro"/>
</dbReference>
<evidence type="ECO:0000256" key="5">
    <source>
        <dbReference type="PIRSR" id="PIRSR017269-1"/>
    </source>
</evidence>
<evidence type="ECO:0000259" key="6">
    <source>
        <dbReference type="Pfam" id="PF08704"/>
    </source>
</evidence>
<gene>
    <name evidence="7" type="ORF">APZ16_03140</name>
</gene>
<reference evidence="7 8" key="1">
    <citation type="journal article" date="2016" name="Nat. Microbiol.">
        <title>Genomic inference of the metabolism of cosmopolitan subsurface Archaea, Hadesarchaea.</title>
        <authorList>
            <person name="Baker B.J."/>
            <person name="Saw J.H."/>
            <person name="Lind A.E."/>
            <person name="Lazar C.S."/>
            <person name="Hinrichs K.-U."/>
            <person name="Teske A.P."/>
            <person name="Ettema T.J."/>
        </authorList>
    </citation>
    <scope>NUCLEOTIDE SEQUENCE [LARGE SCALE GENOMIC DNA]</scope>
</reference>
<dbReference type="PIRSF" id="PIRSF017269">
    <property type="entry name" value="GCD14"/>
    <property type="match status" value="1"/>
</dbReference>
<feature type="binding site" evidence="5">
    <location>
        <begin position="104"/>
        <end position="107"/>
    </location>
    <ligand>
        <name>S-adenosyl-L-methionine</name>
        <dbReference type="ChEBI" id="CHEBI:59789"/>
    </ligand>
</feature>